<dbReference type="InterPro" id="IPR036028">
    <property type="entry name" value="SH3-like_dom_sf"/>
</dbReference>
<protein>
    <recommendedName>
        <fullName evidence="4">SH3 domain-containing protein</fullName>
    </recommendedName>
</protein>
<gene>
    <name evidence="5" type="ORF">J1605_009361</name>
</gene>
<proteinExistence type="predicted"/>
<dbReference type="SUPFAM" id="SSF50044">
    <property type="entry name" value="SH3-domain"/>
    <property type="match status" value="1"/>
</dbReference>
<evidence type="ECO:0000313" key="5">
    <source>
        <dbReference type="EMBL" id="KAJ8783278.1"/>
    </source>
</evidence>
<evidence type="ECO:0000259" key="4">
    <source>
        <dbReference type="PROSITE" id="PS50002"/>
    </source>
</evidence>
<keyword evidence="6" id="KW-1185">Reference proteome</keyword>
<name>A0AB34GV99_ESCRO</name>
<keyword evidence="1 2" id="KW-0728">SH3 domain</keyword>
<reference evidence="5 6" key="1">
    <citation type="submission" date="2022-11" db="EMBL/GenBank/DDBJ databases">
        <title>Whole genome sequence of Eschrichtius robustus ER-17-0199.</title>
        <authorList>
            <person name="Bruniche-Olsen A."/>
            <person name="Black A.N."/>
            <person name="Fields C.J."/>
            <person name="Walden K."/>
            <person name="Dewoody J.A."/>
        </authorList>
    </citation>
    <scope>NUCLEOTIDE SEQUENCE [LARGE SCALE GENOMIC DNA]</scope>
    <source>
        <strain evidence="5">ER-17-0199</strain>
        <tissue evidence="5">Blubber</tissue>
    </source>
</reference>
<feature type="region of interest" description="Disordered" evidence="3">
    <location>
        <begin position="161"/>
        <end position="228"/>
    </location>
</feature>
<comment type="caution">
    <text evidence="5">The sequence shown here is derived from an EMBL/GenBank/DDBJ whole genome shotgun (WGS) entry which is preliminary data.</text>
</comment>
<dbReference type="EMBL" id="JAIQCJ010002088">
    <property type="protein sequence ID" value="KAJ8783278.1"/>
    <property type="molecule type" value="Genomic_DNA"/>
</dbReference>
<organism evidence="5 6">
    <name type="scientific">Eschrichtius robustus</name>
    <name type="common">California gray whale</name>
    <name type="synonym">Eschrichtius gibbosus</name>
    <dbReference type="NCBI Taxonomy" id="9764"/>
    <lineage>
        <taxon>Eukaryota</taxon>
        <taxon>Metazoa</taxon>
        <taxon>Chordata</taxon>
        <taxon>Craniata</taxon>
        <taxon>Vertebrata</taxon>
        <taxon>Euteleostomi</taxon>
        <taxon>Mammalia</taxon>
        <taxon>Eutheria</taxon>
        <taxon>Laurasiatheria</taxon>
        <taxon>Artiodactyla</taxon>
        <taxon>Whippomorpha</taxon>
        <taxon>Cetacea</taxon>
        <taxon>Mysticeti</taxon>
        <taxon>Eschrichtiidae</taxon>
        <taxon>Eschrichtius</taxon>
    </lineage>
</organism>
<feature type="region of interest" description="Disordered" evidence="3">
    <location>
        <begin position="75"/>
        <end position="99"/>
    </location>
</feature>
<dbReference type="PROSITE" id="PS50002">
    <property type="entry name" value="SH3"/>
    <property type="match status" value="1"/>
</dbReference>
<accession>A0AB34GV99</accession>
<evidence type="ECO:0000256" key="1">
    <source>
        <dbReference type="ARBA" id="ARBA00022443"/>
    </source>
</evidence>
<evidence type="ECO:0000256" key="3">
    <source>
        <dbReference type="SAM" id="MobiDB-lite"/>
    </source>
</evidence>
<dbReference type="InterPro" id="IPR001452">
    <property type="entry name" value="SH3_domain"/>
</dbReference>
<evidence type="ECO:0000313" key="6">
    <source>
        <dbReference type="Proteomes" id="UP001159641"/>
    </source>
</evidence>
<dbReference type="AlphaFoldDB" id="A0AB34GV99"/>
<feature type="region of interest" description="Disordered" evidence="3">
    <location>
        <begin position="126"/>
        <end position="146"/>
    </location>
</feature>
<feature type="domain" description="SH3" evidence="4">
    <location>
        <begin position="4"/>
        <end position="69"/>
    </location>
</feature>
<dbReference type="Proteomes" id="UP001159641">
    <property type="component" value="Unassembled WGS sequence"/>
</dbReference>
<sequence>MAQQLRPQVPGKYTVTGLDEKGGPDALVLRSGDEVELVQEGDEGLWFVRNLSSGGEGWLPARKLSSLLGQRGAPGCLSSPGTAAEAEAEAEAGPGAGPGRAAAARLLVRRVQRGVRPAERVVQLQRELRGRPRGPAGVAPRPPRLRPWELASARAGAAWGGAGAAAAPDEGSGRVRPAASAPGPRPTAQEERGTAASSGSRTDGAADDRPPVQKGSRTPLRPRPQPLPFGFRRFWSGAFCRNTRSVALLPKEVTDSLTQRLGAGAGG</sequence>
<evidence type="ECO:0000256" key="2">
    <source>
        <dbReference type="PROSITE-ProRule" id="PRU00192"/>
    </source>
</evidence>